<organism evidence="1">
    <name type="scientific">marine sediment metagenome</name>
    <dbReference type="NCBI Taxonomy" id="412755"/>
    <lineage>
        <taxon>unclassified sequences</taxon>
        <taxon>metagenomes</taxon>
        <taxon>ecological metagenomes</taxon>
    </lineage>
</organism>
<feature type="non-terminal residue" evidence="1">
    <location>
        <position position="270"/>
    </location>
</feature>
<gene>
    <name evidence="1" type="ORF">S01H1_36463</name>
</gene>
<dbReference type="AlphaFoldDB" id="X0UZU9"/>
<sequence>MFFQTDIKANSEKTIYVYLGENIRGWNKHFTHANIGSYARHQMPFWESENVGWKIWFANSIDVYAKRKPVLMSNHLYMENLDGYGVSAINHDWGSDIQSVAGSFGGGAICLFEDQAKPDLVSMPRFTPVKRESAPKSNWNAGQISDTRYAYEVLVNGPVRSIIKIRGINWNTGHGSYAYEQTYTAFAKQSYSASKVKFTTFSAEIPGVKMGVGIRKKPEESHFFQEGGIIISSGPEAIRDPENIDDRKEHRVEFVGTALVVRDSYQPEYQ</sequence>
<dbReference type="EMBL" id="BARS01022848">
    <property type="protein sequence ID" value="GAG04702.1"/>
    <property type="molecule type" value="Genomic_DNA"/>
</dbReference>
<dbReference type="Pfam" id="PF16153">
    <property type="entry name" value="DUF4861"/>
    <property type="match status" value="1"/>
</dbReference>
<proteinExistence type="predicted"/>
<evidence type="ECO:0000313" key="1">
    <source>
        <dbReference type="EMBL" id="GAG04702.1"/>
    </source>
</evidence>
<comment type="caution">
    <text evidence="1">The sequence shown here is derived from an EMBL/GenBank/DDBJ whole genome shotgun (WGS) entry which is preliminary data.</text>
</comment>
<dbReference type="InterPro" id="IPR032342">
    <property type="entry name" value="DUF4861"/>
</dbReference>
<accession>X0UZU9</accession>
<protein>
    <submittedName>
        <fullName evidence="1">Uncharacterized protein</fullName>
    </submittedName>
</protein>
<name>X0UZU9_9ZZZZ</name>
<reference evidence="1" key="1">
    <citation type="journal article" date="2014" name="Front. Microbiol.">
        <title>High frequency of phylogenetically diverse reductive dehalogenase-homologous genes in deep subseafloor sedimentary metagenomes.</title>
        <authorList>
            <person name="Kawai M."/>
            <person name="Futagami T."/>
            <person name="Toyoda A."/>
            <person name="Takaki Y."/>
            <person name="Nishi S."/>
            <person name="Hori S."/>
            <person name="Arai W."/>
            <person name="Tsubouchi T."/>
            <person name="Morono Y."/>
            <person name="Uchiyama I."/>
            <person name="Ito T."/>
            <person name="Fujiyama A."/>
            <person name="Inagaki F."/>
            <person name="Takami H."/>
        </authorList>
    </citation>
    <scope>NUCLEOTIDE SEQUENCE</scope>
    <source>
        <strain evidence="1">Expedition CK06-06</strain>
    </source>
</reference>